<dbReference type="SUPFAM" id="SSF55073">
    <property type="entry name" value="Nucleotide cyclase"/>
    <property type="match status" value="1"/>
</dbReference>
<dbReference type="CDD" id="cd07302">
    <property type="entry name" value="CHD"/>
    <property type="match status" value="1"/>
</dbReference>
<protein>
    <recommendedName>
        <fullName evidence="7">Guanylate cyclase domain-containing protein</fullName>
    </recommendedName>
</protein>
<keyword evidence="5" id="KW-0472">Membrane</keyword>
<gene>
    <name evidence="8" type="ORF">Celaphus_00008693</name>
</gene>
<dbReference type="GO" id="GO:0004016">
    <property type="term" value="F:adenylate cyclase activity"/>
    <property type="evidence" value="ECO:0007669"/>
    <property type="project" value="TreeGrafter"/>
</dbReference>
<dbReference type="GO" id="GO:0005886">
    <property type="term" value="C:plasma membrane"/>
    <property type="evidence" value="ECO:0007669"/>
    <property type="project" value="TreeGrafter"/>
</dbReference>
<sequence>MVVMVKACWDESPEKRLTFCSIKKILQEASPRVRVSVLDSVMSKLEAYANHMEEVVEERTNQLMAEKRKVDQLLSTMLPSFTGEQLVAGMSVEPEHFESVTIFFSDIVGFTKLCSLSSPLQVVKLLTDQYSVFDHIIKTYDVYKAETIGDAYMVASGLPIRSGIRHVDEIAMMSLHFLSATIHFQMGHMPEEKLQL</sequence>
<evidence type="ECO:0000259" key="7">
    <source>
        <dbReference type="PROSITE" id="PS50125"/>
    </source>
</evidence>
<dbReference type="Proteomes" id="UP000242450">
    <property type="component" value="Chromosome 15"/>
</dbReference>
<keyword evidence="6" id="KW-0456">Lyase</keyword>
<evidence type="ECO:0000313" key="8">
    <source>
        <dbReference type="EMBL" id="OWK07861.1"/>
    </source>
</evidence>
<feature type="domain" description="Guanylate cyclase" evidence="7">
    <location>
        <begin position="101"/>
        <end position="196"/>
    </location>
</feature>
<evidence type="ECO:0000256" key="4">
    <source>
        <dbReference type="ARBA" id="ARBA00022989"/>
    </source>
</evidence>
<evidence type="ECO:0000256" key="5">
    <source>
        <dbReference type="ARBA" id="ARBA00023136"/>
    </source>
</evidence>
<evidence type="ECO:0000256" key="3">
    <source>
        <dbReference type="ARBA" id="ARBA00022741"/>
    </source>
</evidence>
<dbReference type="GO" id="GO:0004383">
    <property type="term" value="F:guanylate cyclase activity"/>
    <property type="evidence" value="ECO:0007669"/>
    <property type="project" value="TreeGrafter"/>
</dbReference>
<comment type="subcellular location">
    <subcellularLocation>
        <location evidence="1">Membrane</location>
    </subcellularLocation>
</comment>
<dbReference type="GO" id="GO:0000166">
    <property type="term" value="F:nucleotide binding"/>
    <property type="evidence" value="ECO:0007669"/>
    <property type="project" value="UniProtKB-KW"/>
</dbReference>
<proteinExistence type="predicted"/>
<evidence type="ECO:0000313" key="9">
    <source>
        <dbReference type="Proteomes" id="UP000242450"/>
    </source>
</evidence>
<dbReference type="EMBL" id="MKHE01000015">
    <property type="protein sequence ID" value="OWK07861.1"/>
    <property type="molecule type" value="Genomic_DNA"/>
</dbReference>
<dbReference type="GO" id="GO:0035556">
    <property type="term" value="P:intracellular signal transduction"/>
    <property type="evidence" value="ECO:0007669"/>
    <property type="project" value="InterPro"/>
</dbReference>
<dbReference type="InterPro" id="IPR050401">
    <property type="entry name" value="Cyclic_nucleotide_synthase"/>
</dbReference>
<dbReference type="InterPro" id="IPR001054">
    <property type="entry name" value="A/G_cyclase"/>
</dbReference>
<dbReference type="Gene3D" id="6.10.250.780">
    <property type="match status" value="1"/>
</dbReference>
<dbReference type="OrthoDB" id="1890790at2759"/>
<dbReference type="GO" id="GO:0001653">
    <property type="term" value="F:peptide receptor activity"/>
    <property type="evidence" value="ECO:0007669"/>
    <property type="project" value="TreeGrafter"/>
</dbReference>
<reference evidence="8 9" key="1">
    <citation type="journal article" date="2018" name="Mol. Genet. Genomics">
        <title>The red deer Cervus elaphus genome CerEla1.0: sequencing, annotating, genes, and chromosomes.</title>
        <authorList>
            <person name="Bana N.A."/>
            <person name="Nyiri A."/>
            <person name="Nagy J."/>
            <person name="Frank K."/>
            <person name="Nagy T."/>
            <person name="Steger V."/>
            <person name="Schiller M."/>
            <person name="Lakatos P."/>
            <person name="Sugar L."/>
            <person name="Horn P."/>
            <person name="Barta E."/>
            <person name="Orosz L."/>
        </authorList>
    </citation>
    <scope>NUCLEOTIDE SEQUENCE [LARGE SCALE GENOMIC DNA]</scope>
    <source>
        <strain evidence="8">Hungarian</strain>
    </source>
</reference>
<dbReference type="AlphaFoldDB" id="A0A212CPC8"/>
<evidence type="ECO:0000256" key="1">
    <source>
        <dbReference type="ARBA" id="ARBA00004370"/>
    </source>
</evidence>
<keyword evidence="9" id="KW-1185">Reference proteome</keyword>
<dbReference type="InterPro" id="IPR029787">
    <property type="entry name" value="Nucleotide_cyclase"/>
</dbReference>
<dbReference type="Gene3D" id="3.30.70.1230">
    <property type="entry name" value="Nucleotide cyclase"/>
    <property type="match status" value="1"/>
</dbReference>
<dbReference type="PANTHER" id="PTHR11920">
    <property type="entry name" value="GUANYLYL CYCLASE"/>
    <property type="match status" value="1"/>
</dbReference>
<organism evidence="8 9">
    <name type="scientific">Cervus elaphus hippelaphus</name>
    <name type="common">European red deer</name>
    <dbReference type="NCBI Taxonomy" id="46360"/>
    <lineage>
        <taxon>Eukaryota</taxon>
        <taxon>Metazoa</taxon>
        <taxon>Chordata</taxon>
        <taxon>Craniata</taxon>
        <taxon>Vertebrata</taxon>
        <taxon>Euteleostomi</taxon>
        <taxon>Mammalia</taxon>
        <taxon>Eutheria</taxon>
        <taxon>Laurasiatheria</taxon>
        <taxon>Artiodactyla</taxon>
        <taxon>Ruminantia</taxon>
        <taxon>Pecora</taxon>
        <taxon>Cervidae</taxon>
        <taxon>Cervinae</taxon>
        <taxon>Cervus</taxon>
    </lineage>
</organism>
<keyword evidence="2" id="KW-0812">Transmembrane</keyword>
<dbReference type="Pfam" id="PF00211">
    <property type="entry name" value="Guanylate_cyc"/>
    <property type="match status" value="1"/>
</dbReference>
<accession>A0A212CPC8</accession>
<keyword evidence="4" id="KW-1133">Transmembrane helix</keyword>
<evidence type="ECO:0000256" key="2">
    <source>
        <dbReference type="ARBA" id="ARBA00022692"/>
    </source>
</evidence>
<dbReference type="SMART" id="SM00044">
    <property type="entry name" value="CYCc"/>
    <property type="match status" value="1"/>
</dbReference>
<dbReference type="GO" id="GO:0007168">
    <property type="term" value="P:receptor guanylyl cyclase signaling pathway"/>
    <property type="evidence" value="ECO:0007669"/>
    <property type="project" value="TreeGrafter"/>
</dbReference>
<evidence type="ECO:0000256" key="6">
    <source>
        <dbReference type="ARBA" id="ARBA00023239"/>
    </source>
</evidence>
<dbReference type="PANTHER" id="PTHR11920:SF500">
    <property type="entry name" value="GUANYLATE CYCLASE 2G"/>
    <property type="match status" value="1"/>
</dbReference>
<name>A0A212CPC8_CEREH</name>
<dbReference type="PROSITE" id="PS50125">
    <property type="entry name" value="GUANYLATE_CYCLASE_2"/>
    <property type="match status" value="1"/>
</dbReference>
<comment type="caution">
    <text evidence="8">The sequence shown here is derived from an EMBL/GenBank/DDBJ whole genome shotgun (WGS) entry which is preliminary data.</text>
</comment>
<keyword evidence="3" id="KW-0547">Nucleotide-binding</keyword>